<evidence type="ECO:0000313" key="1">
    <source>
        <dbReference type="EMBL" id="KAI3683784.1"/>
    </source>
</evidence>
<organism evidence="1 2">
    <name type="scientific">Smallanthus sonchifolius</name>
    <dbReference type="NCBI Taxonomy" id="185202"/>
    <lineage>
        <taxon>Eukaryota</taxon>
        <taxon>Viridiplantae</taxon>
        <taxon>Streptophyta</taxon>
        <taxon>Embryophyta</taxon>
        <taxon>Tracheophyta</taxon>
        <taxon>Spermatophyta</taxon>
        <taxon>Magnoliopsida</taxon>
        <taxon>eudicotyledons</taxon>
        <taxon>Gunneridae</taxon>
        <taxon>Pentapetalae</taxon>
        <taxon>asterids</taxon>
        <taxon>campanulids</taxon>
        <taxon>Asterales</taxon>
        <taxon>Asteraceae</taxon>
        <taxon>Asteroideae</taxon>
        <taxon>Heliantheae alliance</taxon>
        <taxon>Millerieae</taxon>
        <taxon>Smallanthus</taxon>
    </lineage>
</organism>
<accession>A0ACB8YDJ0</accession>
<proteinExistence type="predicted"/>
<evidence type="ECO:0000313" key="2">
    <source>
        <dbReference type="Proteomes" id="UP001056120"/>
    </source>
</evidence>
<keyword evidence="2" id="KW-1185">Reference proteome</keyword>
<protein>
    <submittedName>
        <fullName evidence="1">Uncharacterized protein</fullName>
    </submittedName>
</protein>
<gene>
    <name evidence="1" type="ORF">L1987_84299</name>
</gene>
<dbReference type="EMBL" id="CM042045">
    <property type="protein sequence ID" value="KAI3683784.1"/>
    <property type="molecule type" value="Genomic_DNA"/>
</dbReference>
<name>A0ACB8YDJ0_9ASTR</name>
<comment type="caution">
    <text evidence="1">The sequence shown here is derived from an EMBL/GenBank/DDBJ whole genome shotgun (WGS) entry which is preliminary data.</text>
</comment>
<sequence>MELSLGDSVILVIDSTKDFREGYENKKFLGLCFVAYSLGFRDLICYINKIDLLSCPQRNIENLSTTSTTT</sequence>
<reference evidence="1 2" key="2">
    <citation type="journal article" date="2022" name="Mol. Ecol. Resour.">
        <title>The genomes of chicory, endive, great burdock and yacon provide insights into Asteraceae paleo-polyploidization history and plant inulin production.</title>
        <authorList>
            <person name="Fan W."/>
            <person name="Wang S."/>
            <person name="Wang H."/>
            <person name="Wang A."/>
            <person name="Jiang F."/>
            <person name="Liu H."/>
            <person name="Zhao H."/>
            <person name="Xu D."/>
            <person name="Zhang Y."/>
        </authorList>
    </citation>
    <scope>NUCLEOTIDE SEQUENCE [LARGE SCALE GENOMIC DNA]</scope>
    <source>
        <strain evidence="2">cv. Yunnan</strain>
        <tissue evidence="1">Leaves</tissue>
    </source>
</reference>
<dbReference type="Proteomes" id="UP001056120">
    <property type="component" value="Linkage Group LG28"/>
</dbReference>
<reference evidence="2" key="1">
    <citation type="journal article" date="2022" name="Mol. Ecol. Resour.">
        <title>The genomes of chicory, endive, great burdock and yacon provide insights into Asteraceae palaeo-polyploidization history and plant inulin production.</title>
        <authorList>
            <person name="Fan W."/>
            <person name="Wang S."/>
            <person name="Wang H."/>
            <person name="Wang A."/>
            <person name="Jiang F."/>
            <person name="Liu H."/>
            <person name="Zhao H."/>
            <person name="Xu D."/>
            <person name="Zhang Y."/>
        </authorList>
    </citation>
    <scope>NUCLEOTIDE SEQUENCE [LARGE SCALE GENOMIC DNA]</scope>
    <source>
        <strain evidence="2">cv. Yunnan</strain>
    </source>
</reference>